<dbReference type="SUPFAM" id="SSF55811">
    <property type="entry name" value="Nudix"/>
    <property type="match status" value="1"/>
</dbReference>
<accession>W6JIW8</accession>
<dbReference type="Proteomes" id="UP000174145">
    <property type="component" value="Segment"/>
</dbReference>
<protein>
    <submittedName>
        <fullName evidence="1">Putative NTP pyrophosphohydrolase mutT motif</fullName>
    </submittedName>
</protein>
<dbReference type="KEGG" id="vg:18263576"/>
<keyword evidence="1" id="KW-0378">Hydrolase</keyword>
<reference evidence="1 2" key="1">
    <citation type="journal article" date="2014" name="Virology">
        <title>The complete genome sequence of the Alphaentomopoxvirus Anomala cuprea entomopoxvirus, including its terminal hairpin loop sequences, suggests a potentially unique mode of apoptosis inhibition and mode of DNA replication.</title>
        <authorList>
            <person name="Mitsuhashi W."/>
            <person name="Miyamoto K."/>
            <person name="Wada S."/>
        </authorList>
    </citation>
    <scope>NUCLEOTIDE SEQUENCE [LARGE SCALE GENOMIC DNA]</scope>
    <source>
        <strain evidence="1">CV6M</strain>
    </source>
</reference>
<evidence type="ECO:0000313" key="1">
    <source>
        <dbReference type="EMBL" id="BAO49507.1"/>
    </source>
</evidence>
<dbReference type="RefSeq" id="YP_009001620.1">
    <property type="nucleotide sequence ID" value="NC_023426.1"/>
</dbReference>
<proteinExistence type="predicted"/>
<dbReference type="GeneID" id="18263576"/>
<dbReference type="InterPro" id="IPR015797">
    <property type="entry name" value="NUDIX_hydrolase-like_dom_sf"/>
</dbReference>
<dbReference type="GO" id="GO:0016787">
    <property type="term" value="F:hydrolase activity"/>
    <property type="evidence" value="ECO:0007669"/>
    <property type="project" value="UniProtKB-KW"/>
</dbReference>
<evidence type="ECO:0000313" key="2">
    <source>
        <dbReference type="Proteomes" id="UP000174145"/>
    </source>
</evidence>
<keyword evidence="2" id="KW-1185">Reference proteome</keyword>
<sequence length="283" mass="33870">MERYILETYSERRSITIKHFDEFNISNYNNTNNASFNIVFITSDNKILIAERKYSYYFDCLYSICKLNNISTSTLRNFINIFSKLNCIEKYNIINKINYNKRYEIILKFIKENFNDDIKTIYMKKNINKLDTILFNNPVPLDIIKKSYYITKITGKQDNINILPYYNLSNIKKTNKTLILPGGRKKGNESLFNIIKREVKEEINIKIEDIDISKTYYSETEIFDKIIYKTFIDITFIATLKYSSKEILNLFIPNIEIKNISFYNLKFINYKKLLFLVQYILIM</sequence>
<dbReference type="EMBL" id="AP013055">
    <property type="protein sequence ID" value="BAO49507.1"/>
    <property type="molecule type" value="Genomic_DNA"/>
</dbReference>
<name>W6JIW8_9POXV</name>
<dbReference type="Gene3D" id="3.90.79.10">
    <property type="entry name" value="Nucleoside Triphosphate Pyrophosphohydrolase"/>
    <property type="match status" value="1"/>
</dbReference>
<organism evidence="1 2">
    <name type="scientific">Alphaentomopoxvirus acuprea</name>
    <dbReference type="NCBI Taxonomy" id="62099"/>
    <lineage>
        <taxon>Viruses</taxon>
        <taxon>Varidnaviria</taxon>
        <taxon>Bamfordvirae</taxon>
        <taxon>Nucleocytoviricota</taxon>
        <taxon>Pokkesviricetes</taxon>
        <taxon>Chitovirales</taxon>
        <taxon>Poxviridae</taxon>
        <taxon>Entomopoxvirinae</taxon>
        <taxon>Alphaentomopoxvirus</taxon>
    </lineage>
</organism>
<dbReference type="OrthoDB" id="11114at10239"/>